<dbReference type="OrthoDB" id="10055449at2759"/>
<keyword evidence="2" id="KW-0805">Transcription regulation</keyword>
<name>A0A8B8C146_CRAVI</name>
<dbReference type="GO" id="GO:0032502">
    <property type="term" value="P:developmental process"/>
    <property type="evidence" value="ECO:0007669"/>
    <property type="project" value="TreeGrafter"/>
</dbReference>
<dbReference type="Proteomes" id="UP000694844">
    <property type="component" value="Chromosome 9"/>
</dbReference>
<evidence type="ECO:0000256" key="4">
    <source>
        <dbReference type="ARBA" id="ARBA00023163"/>
    </source>
</evidence>
<evidence type="ECO:0000313" key="8">
    <source>
        <dbReference type="Proteomes" id="UP000694844"/>
    </source>
</evidence>
<sequence>MKRHFDAMRRNLNEEDARFSDDNEYNSTSSEDIQTPKGRKRKSRNSSGDDQGCELNFDGTPVPKQRMAANARERDRTHSVNTAFVTLRTLIPTEPADRKLSKIETLRLATSYIAHLNTVLMVGADCVDQPCIKHQAMLRGGVSNLPKTVCTFCLSASKARPIRGDTCMYKEGRHSSTCRR</sequence>
<protein>
    <submittedName>
        <fullName evidence="9">Basic helix-loop-helix transcription factor scleraxis-like</fullName>
    </submittedName>
</protein>
<organism evidence="8 9">
    <name type="scientific">Crassostrea virginica</name>
    <name type="common">Eastern oyster</name>
    <dbReference type="NCBI Taxonomy" id="6565"/>
    <lineage>
        <taxon>Eukaryota</taxon>
        <taxon>Metazoa</taxon>
        <taxon>Spiralia</taxon>
        <taxon>Lophotrochozoa</taxon>
        <taxon>Mollusca</taxon>
        <taxon>Bivalvia</taxon>
        <taxon>Autobranchia</taxon>
        <taxon>Pteriomorphia</taxon>
        <taxon>Ostreida</taxon>
        <taxon>Ostreoidea</taxon>
        <taxon>Ostreidae</taxon>
        <taxon>Crassostrea</taxon>
    </lineage>
</organism>
<dbReference type="InterPro" id="IPR050283">
    <property type="entry name" value="E-box_TF_Regulators"/>
</dbReference>
<keyword evidence="5" id="KW-0539">Nucleus</keyword>
<dbReference type="PROSITE" id="PS50888">
    <property type="entry name" value="BHLH"/>
    <property type="match status" value="1"/>
</dbReference>
<evidence type="ECO:0000256" key="3">
    <source>
        <dbReference type="ARBA" id="ARBA00023125"/>
    </source>
</evidence>
<keyword evidence="8" id="KW-1185">Reference proteome</keyword>
<dbReference type="CDD" id="cd11465">
    <property type="entry name" value="bHLH_TS_scleraxis_like"/>
    <property type="match status" value="1"/>
</dbReference>
<dbReference type="FunFam" id="4.10.280.10:FF:000010">
    <property type="entry name" value="Scleraxis bHLH transcription factor"/>
    <property type="match status" value="1"/>
</dbReference>
<dbReference type="SMART" id="SM00353">
    <property type="entry name" value="HLH"/>
    <property type="match status" value="1"/>
</dbReference>
<keyword evidence="3" id="KW-0238">DNA-binding</keyword>
<evidence type="ECO:0000256" key="5">
    <source>
        <dbReference type="ARBA" id="ARBA00023242"/>
    </source>
</evidence>
<dbReference type="GO" id="GO:0005634">
    <property type="term" value="C:nucleus"/>
    <property type="evidence" value="ECO:0007669"/>
    <property type="project" value="UniProtKB-SubCell"/>
</dbReference>
<evidence type="ECO:0000256" key="2">
    <source>
        <dbReference type="ARBA" id="ARBA00023015"/>
    </source>
</evidence>
<dbReference type="PANTHER" id="PTHR23349">
    <property type="entry name" value="BASIC HELIX-LOOP-HELIX TRANSCRIPTION FACTOR, TWIST"/>
    <property type="match status" value="1"/>
</dbReference>
<dbReference type="PANTHER" id="PTHR23349:SF42">
    <property type="entry name" value="BHLH DOMAIN-CONTAINING PROTEIN"/>
    <property type="match status" value="1"/>
</dbReference>
<gene>
    <name evidence="9" type="primary">LOC111114688</name>
</gene>
<comment type="subcellular location">
    <subcellularLocation>
        <location evidence="1">Nucleus</location>
    </subcellularLocation>
</comment>
<reference evidence="9" key="1">
    <citation type="submission" date="2025-08" db="UniProtKB">
        <authorList>
            <consortium name="RefSeq"/>
        </authorList>
    </citation>
    <scope>IDENTIFICATION</scope>
    <source>
        <tissue evidence="9">Whole sample</tissue>
    </source>
</reference>
<proteinExistence type="predicted"/>
<feature type="region of interest" description="Disordered" evidence="6">
    <location>
        <begin position="1"/>
        <end position="75"/>
    </location>
</feature>
<dbReference type="Gene3D" id="4.10.280.10">
    <property type="entry name" value="Helix-loop-helix DNA-binding domain"/>
    <property type="match status" value="1"/>
</dbReference>
<dbReference type="GO" id="GO:0000977">
    <property type="term" value="F:RNA polymerase II transcription regulatory region sequence-specific DNA binding"/>
    <property type="evidence" value="ECO:0007669"/>
    <property type="project" value="TreeGrafter"/>
</dbReference>
<dbReference type="RefSeq" id="XP_022308819.1">
    <property type="nucleotide sequence ID" value="XM_022453111.1"/>
</dbReference>
<accession>A0A8B8C146</accession>
<dbReference type="SUPFAM" id="SSF47459">
    <property type="entry name" value="HLH, helix-loop-helix DNA-binding domain"/>
    <property type="match status" value="1"/>
</dbReference>
<evidence type="ECO:0000313" key="9">
    <source>
        <dbReference type="RefSeq" id="XP_022308819.1"/>
    </source>
</evidence>
<dbReference type="GO" id="GO:0000981">
    <property type="term" value="F:DNA-binding transcription factor activity, RNA polymerase II-specific"/>
    <property type="evidence" value="ECO:0007669"/>
    <property type="project" value="TreeGrafter"/>
</dbReference>
<dbReference type="KEGG" id="cvn:111114688"/>
<dbReference type="Pfam" id="PF00010">
    <property type="entry name" value="HLH"/>
    <property type="match status" value="1"/>
</dbReference>
<dbReference type="GeneID" id="111114688"/>
<feature type="domain" description="BHLH" evidence="7">
    <location>
        <begin position="64"/>
        <end position="116"/>
    </location>
</feature>
<dbReference type="InterPro" id="IPR036638">
    <property type="entry name" value="HLH_DNA-bd_sf"/>
</dbReference>
<keyword evidence="4" id="KW-0804">Transcription</keyword>
<dbReference type="InterPro" id="IPR011598">
    <property type="entry name" value="bHLH_dom"/>
</dbReference>
<feature type="compositionally biased region" description="Basic and acidic residues" evidence="6">
    <location>
        <begin position="1"/>
        <end position="21"/>
    </location>
</feature>
<evidence type="ECO:0000259" key="7">
    <source>
        <dbReference type="PROSITE" id="PS50888"/>
    </source>
</evidence>
<evidence type="ECO:0000256" key="1">
    <source>
        <dbReference type="ARBA" id="ARBA00004123"/>
    </source>
</evidence>
<evidence type="ECO:0000256" key="6">
    <source>
        <dbReference type="SAM" id="MobiDB-lite"/>
    </source>
</evidence>
<dbReference type="GO" id="GO:0046983">
    <property type="term" value="F:protein dimerization activity"/>
    <property type="evidence" value="ECO:0007669"/>
    <property type="project" value="InterPro"/>
</dbReference>
<dbReference type="AlphaFoldDB" id="A0A8B8C146"/>